<evidence type="ECO:0000259" key="1">
    <source>
        <dbReference type="Pfam" id="PF01814"/>
    </source>
</evidence>
<gene>
    <name evidence="2" type="ORF">GCM10009550_05090</name>
</gene>
<dbReference type="Proteomes" id="UP001500665">
    <property type="component" value="Unassembled WGS sequence"/>
</dbReference>
<reference evidence="2 3" key="1">
    <citation type="journal article" date="2019" name="Int. J. Syst. Evol. Microbiol.">
        <title>The Global Catalogue of Microorganisms (GCM) 10K type strain sequencing project: providing services to taxonomists for standard genome sequencing and annotation.</title>
        <authorList>
            <consortium name="The Broad Institute Genomics Platform"/>
            <consortium name="The Broad Institute Genome Sequencing Center for Infectious Disease"/>
            <person name="Wu L."/>
            <person name="Ma J."/>
        </authorList>
    </citation>
    <scope>NUCLEOTIDE SEQUENCE [LARGE SCALE GENOMIC DNA]</scope>
    <source>
        <strain evidence="2 3">JCM 10696</strain>
    </source>
</reference>
<protein>
    <submittedName>
        <fullName evidence="2">Hemerythrin domain-containing protein</fullName>
    </submittedName>
</protein>
<sequence length="141" mass="15415">MCYHCGCREIVPIRRLMTEHEQLLDLVAELRSAPDGPAADRLATDLVALLTTHVRAEEHGLFTSLRDREEFADHIKALEAEHAELAEALAPPITATRVLAVATALTEHIHAEEYGIFPAALAELGTADWEAITTREAAVLS</sequence>
<keyword evidence="3" id="KW-1185">Reference proteome</keyword>
<dbReference type="EMBL" id="BAAAHH010000001">
    <property type="protein sequence ID" value="GAA0937912.1"/>
    <property type="molecule type" value="Genomic_DNA"/>
</dbReference>
<evidence type="ECO:0000313" key="3">
    <source>
        <dbReference type="Proteomes" id="UP001500665"/>
    </source>
</evidence>
<feature type="domain" description="Hemerythrin-like" evidence="1">
    <location>
        <begin position="12"/>
        <end position="120"/>
    </location>
</feature>
<dbReference type="RefSeq" id="WP_344236205.1">
    <property type="nucleotide sequence ID" value="NZ_BAAAHH010000001.1"/>
</dbReference>
<comment type="caution">
    <text evidence="2">The sequence shown here is derived from an EMBL/GenBank/DDBJ whole genome shotgun (WGS) entry which is preliminary data.</text>
</comment>
<proteinExistence type="predicted"/>
<evidence type="ECO:0000313" key="2">
    <source>
        <dbReference type="EMBL" id="GAA0937912.1"/>
    </source>
</evidence>
<dbReference type="Pfam" id="PF01814">
    <property type="entry name" value="Hemerythrin"/>
    <property type="match status" value="1"/>
</dbReference>
<organism evidence="2 3">
    <name type="scientific">Actinocorallia libanotica</name>
    <dbReference type="NCBI Taxonomy" id="46162"/>
    <lineage>
        <taxon>Bacteria</taxon>
        <taxon>Bacillati</taxon>
        <taxon>Actinomycetota</taxon>
        <taxon>Actinomycetes</taxon>
        <taxon>Streptosporangiales</taxon>
        <taxon>Thermomonosporaceae</taxon>
        <taxon>Actinocorallia</taxon>
    </lineage>
</organism>
<dbReference type="InterPro" id="IPR012312">
    <property type="entry name" value="Hemerythrin-like"/>
</dbReference>
<dbReference type="Gene3D" id="1.20.120.520">
    <property type="entry name" value="nmb1532 protein domain like"/>
    <property type="match status" value="1"/>
</dbReference>
<name>A0ABN1Q5I4_9ACTN</name>
<accession>A0ABN1Q5I4</accession>